<accession>A0A0N4T9K7</accession>
<feature type="compositionally biased region" description="Basic and acidic residues" evidence="1">
    <location>
        <begin position="1"/>
        <end position="11"/>
    </location>
</feature>
<evidence type="ECO:0000313" key="2">
    <source>
        <dbReference type="EMBL" id="VDN86043.1"/>
    </source>
</evidence>
<sequence>MTLITRNDKPPSKQLQPRYDSNKVTGLCSGMSHDIGSNNNDPYKEVIRGGLKLKKGKSKFKKKASSVFKNLW</sequence>
<dbReference type="Proteomes" id="UP000278627">
    <property type="component" value="Unassembled WGS sequence"/>
</dbReference>
<dbReference type="EMBL" id="UZAD01002813">
    <property type="protein sequence ID" value="VDN86043.1"/>
    <property type="molecule type" value="Genomic_DNA"/>
</dbReference>
<evidence type="ECO:0000313" key="4">
    <source>
        <dbReference type="WBParaSite" id="BPAG_0000489401-mRNA-1"/>
    </source>
</evidence>
<gene>
    <name evidence="2" type="ORF">BPAG_LOCUS4857</name>
</gene>
<proteinExistence type="predicted"/>
<evidence type="ECO:0000256" key="1">
    <source>
        <dbReference type="SAM" id="MobiDB-lite"/>
    </source>
</evidence>
<dbReference type="AlphaFoldDB" id="A0A0N4T9K7"/>
<reference evidence="2 3" key="2">
    <citation type="submission" date="2018-11" db="EMBL/GenBank/DDBJ databases">
        <authorList>
            <consortium name="Pathogen Informatics"/>
        </authorList>
    </citation>
    <scope>NUCLEOTIDE SEQUENCE [LARGE SCALE GENOMIC DNA]</scope>
</reference>
<reference evidence="4" key="1">
    <citation type="submission" date="2017-02" db="UniProtKB">
        <authorList>
            <consortium name="WormBaseParasite"/>
        </authorList>
    </citation>
    <scope>IDENTIFICATION</scope>
</reference>
<name>A0A0N4T9K7_BRUPA</name>
<dbReference type="WBParaSite" id="BPAG_0000489401-mRNA-1">
    <property type="protein sequence ID" value="BPAG_0000489401-mRNA-1"/>
    <property type="gene ID" value="BPAG_0000489401"/>
</dbReference>
<evidence type="ECO:0000313" key="3">
    <source>
        <dbReference type="Proteomes" id="UP000278627"/>
    </source>
</evidence>
<protein>
    <submittedName>
        <fullName evidence="4">Ovule protein</fullName>
    </submittedName>
</protein>
<feature type="region of interest" description="Disordered" evidence="1">
    <location>
        <begin position="1"/>
        <end position="23"/>
    </location>
</feature>
<keyword evidence="3" id="KW-1185">Reference proteome</keyword>
<organism evidence="4">
    <name type="scientific">Brugia pahangi</name>
    <name type="common">Filarial nematode worm</name>
    <dbReference type="NCBI Taxonomy" id="6280"/>
    <lineage>
        <taxon>Eukaryota</taxon>
        <taxon>Metazoa</taxon>
        <taxon>Ecdysozoa</taxon>
        <taxon>Nematoda</taxon>
        <taxon>Chromadorea</taxon>
        <taxon>Rhabditida</taxon>
        <taxon>Spirurina</taxon>
        <taxon>Spiruromorpha</taxon>
        <taxon>Filarioidea</taxon>
        <taxon>Onchocercidae</taxon>
        <taxon>Brugia</taxon>
    </lineage>
</organism>